<name>A0A5C1QKS3_9SPIO</name>
<protein>
    <submittedName>
        <fullName evidence="2">Tripartite tricarboxylate transporter substrate binding protein</fullName>
    </submittedName>
</protein>
<dbReference type="SUPFAM" id="SSF53850">
    <property type="entry name" value="Periplasmic binding protein-like II"/>
    <property type="match status" value="1"/>
</dbReference>
<comment type="similarity">
    <text evidence="1">Belongs to the UPF0065 (bug) family.</text>
</comment>
<dbReference type="Gene3D" id="3.40.190.10">
    <property type="entry name" value="Periplasmic binding protein-like II"/>
    <property type="match status" value="1"/>
</dbReference>
<dbReference type="PANTHER" id="PTHR42928">
    <property type="entry name" value="TRICARBOXYLATE-BINDING PROTEIN"/>
    <property type="match status" value="1"/>
</dbReference>
<evidence type="ECO:0000256" key="1">
    <source>
        <dbReference type="ARBA" id="ARBA00006987"/>
    </source>
</evidence>
<dbReference type="Pfam" id="PF03401">
    <property type="entry name" value="TctC"/>
    <property type="match status" value="1"/>
</dbReference>
<accession>A0A5C1QKS3</accession>
<evidence type="ECO:0000313" key="2">
    <source>
        <dbReference type="EMBL" id="QEN06742.1"/>
    </source>
</evidence>
<dbReference type="OrthoDB" id="8880247at2"/>
<gene>
    <name evidence="2" type="ORF">EXM22_01570</name>
</gene>
<reference evidence="2 3" key="1">
    <citation type="submission" date="2019-02" db="EMBL/GenBank/DDBJ databases">
        <title>Complete Genome Sequence and Methylome Analysis of free living Spirochaetas.</title>
        <authorList>
            <person name="Fomenkov A."/>
            <person name="Dubinina G."/>
            <person name="Leshcheva N."/>
            <person name="Mikheeva N."/>
            <person name="Grabovich M."/>
            <person name="Vincze T."/>
            <person name="Roberts R.J."/>
        </authorList>
    </citation>
    <scope>NUCLEOTIDE SEQUENCE [LARGE SCALE GENOMIC DNA]</scope>
    <source>
        <strain evidence="2 3">K2</strain>
    </source>
</reference>
<organism evidence="2 3">
    <name type="scientific">Oceanispirochaeta crateris</name>
    <dbReference type="NCBI Taxonomy" id="2518645"/>
    <lineage>
        <taxon>Bacteria</taxon>
        <taxon>Pseudomonadati</taxon>
        <taxon>Spirochaetota</taxon>
        <taxon>Spirochaetia</taxon>
        <taxon>Spirochaetales</taxon>
        <taxon>Spirochaetaceae</taxon>
        <taxon>Oceanispirochaeta</taxon>
    </lineage>
</organism>
<dbReference type="InterPro" id="IPR042100">
    <property type="entry name" value="Bug_dom1"/>
</dbReference>
<keyword evidence="3" id="KW-1185">Reference proteome</keyword>
<dbReference type="EMBL" id="CP036150">
    <property type="protein sequence ID" value="QEN06742.1"/>
    <property type="molecule type" value="Genomic_DNA"/>
</dbReference>
<dbReference type="RefSeq" id="WP_149484825.1">
    <property type="nucleotide sequence ID" value="NZ_CP036150.1"/>
</dbReference>
<dbReference type="Gene3D" id="3.40.190.150">
    <property type="entry name" value="Bordetella uptake gene, domain 1"/>
    <property type="match status" value="1"/>
</dbReference>
<dbReference type="KEGG" id="ock:EXM22_01570"/>
<dbReference type="PIRSF" id="PIRSF017082">
    <property type="entry name" value="YflP"/>
    <property type="match status" value="1"/>
</dbReference>
<sequence length="329" mass="34967">MKRLTLGIVLTIIVMSMSVLPVYANGSAESDVYPSREIELMVPWGVGGATDIAFRTFMSVLPKYLGTSVVVVNIPGGGAVPGYAEALGYDNDGYSMVAWATPSITKTHMTKTPYDYKSFEPVINLVSAPCWILVPSNSPYMTLNDLIDAAKAAPGQITLGNAGAGGGTHMIGLAFQQEAGVEFNHIPHSGGGPAVIAGVGGHVDAIIVGPPEGVPQIAGGQLRALAVTHPKRLDAFPDVPTALEQGIDFTLGQWRGVAVPVGTDPDIKKHIHDAFKATMEDPDFLVLAGKAGLLLDYIGLDDFDKWVESQNALYEKIVKTNKMGDRYQY</sequence>
<dbReference type="PANTHER" id="PTHR42928:SF5">
    <property type="entry name" value="BLR1237 PROTEIN"/>
    <property type="match status" value="1"/>
</dbReference>
<dbReference type="CDD" id="cd07012">
    <property type="entry name" value="PBP2_Bug_TTT"/>
    <property type="match status" value="1"/>
</dbReference>
<dbReference type="Proteomes" id="UP000324209">
    <property type="component" value="Chromosome"/>
</dbReference>
<dbReference type="AlphaFoldDB" id="A0A5C1QKS3"/>
<dbReference type="InterPro" id="IPR005064">
    <property type="entry name" value="BUG"/>
</dbReference>
<proteinExistence type="inferred from homology"/>
<evidence type="ECO:0000313" key="3">
    <source>
        <dbReference type="Proteomes" id="UP000324209"/>
    </source>
</evidence>